<organism evidence="3 4">
    <name type="scientific">Gracilibacillus xinjiangensis</name>
    <dbReference type="NCBI Taxonomy" id="1193282"/>
    <lineage>
        <taxon>Bacteria</taxon>
        <taxon>Bacillati</taxon>
        <taxon>Bacillota</taxon>
        <taxon>Bacilli</taxon>
        <taxon>Bacillales</taxon>
        <taxon>Bacillaceae</taxon>
        <taxon>Gracilibacillus</taxon>
    </lineage>
</organism>
<evidence type="ECO:0000313" key="4">
    <source>
        <dbReference type="Proteomes" id="UP001595882"/>
    </source>
</evidence>
<keyword evidence="4" id="KW-1185">Reference proteome</keyword>
<sequence length="50" mass="5413">MKKKWLSIFAAAIFSASLLTACSGDDGEAENQTEDQTEDQAETNTEESAE</sequence>
<gene>
    <name evidence="3" type="ORF">ACFOY7_02090</name>
</gene>
<comment type="caution">
    <text evidence="3">The sequence shown here is derived from an EMBL/GenBank/DDBJ whole genome shotgun (WGS) entry which is preliminary data.</text>
</comment>
<dbReference type="EMBL" id="JBHSDT010000002">
    <property type="protein sequence ID" value="MFC4401887.1"/>
    <property type="molecule type" value="Genomic_DNA"/>
</dbReference>
<feature type="region of interest" description="Disordered" evidence="1">
    <location>
        <begin position="23"/>
        <end position="50"/>
    </location>
</feature>
<feature type="chain" id="PRO_5047460604" evidence="2">
    <location>
        <begin position="22"/>
        <end position="50"/>
    </location>
</feature>
<name>A0ABV8WQL2_9BACI</name>
<evidence type="ECO:0000313" key="3">
    <source>
        <dbReference type="EMBL" id="MFC4401887.1"/>
    </source>
</evidence>
<protein>
    <submittedName>
        <fullName evidence="3">Uncharacterized protein</fullName>
    </submittedName>
</protein>
<accession>A0ABV8WQL2</accession>
<dbReference type="PROSITE" id="PS51257">
    <property type="entry name" value="PROKAR_LIPOPROTEIN"/>
    <property type="match status" value="1"/>
</dbReference>
<reference evidence="4" key="1">
    <citation type="journal article" date="2019" name="Int. J. Syst. Evol. Microbiol.">
        <title>The Global Catalogue of Microorganisms (GCM) 10K type strain sequencing project: providing services to taxonomists for standard genome sequencing and annotation.</title>
        <authorList>
            <consortium name="The Broad Institute Genomics Platform"/>
            <consortium name="The Broad Institute Genome Sequencing Center for Infectious Disease"/>
            <person name="Wu L."/>
            <person name="Ma J."/>
        </authorList>
    </citation>
    <scope>NUCLEOTIDE SEQUENCE [LARGE SCALE GENOMIC DNA]</scope>
    <source>
        <strain evidence="4">CCUG 37865</strain>
    </source>
</reference>
<proteinExistence type="predicted"/>
<evidence type="ECO:0000256" key="2">
    <source>
        <dbReference type="SAM" id="SignalP"/>
    </source>
</evidence>
<dbReference type="RefSeq" id="WP_390248913.1">
    <property type="nucleotide sequence ID" value="NZ_JBHSDT010000002.1"/>
</dbReference>
<dbReference type="Proteomes" id="UP001595882">
    <property type="component" value="Unassembled WGS sequence"/>
</dbReference>
<feature type="signal peptide" evidence="2">
    <location>
        <begin position="1"/>
        <end position="21"/>
    </location>
</feature>
<keyword evidence="2" id="KW-0732">Signal</keyword>
<feature type="compositionally biased region" description="Acidic residues" evidence="1">
    <location>
        <begin position="25"/>
        <end position="50"/>
    </location>
</feature>
<evidence type="ECO:0000256" key="1">
    <source>
        <dbReference type="SAM" id="MobiDB-lite"/>
    </source>
</evidence>